<dbReference type="PANTHER" id="PTHR11742:SF55">
    <property type="entry name" value="ENDOPLASMIC RETICULUM MANNOSYL-OLIGOSACCHARIDE 1,2-ALPHA-MANNOSIDASE"/>
    <property type="match status" value="1"/>
</dbReference>
<evidence type="ECO:0000256" key="1">
    <source>
        <dbReference type="ARBA" id="ARBA00001913"/>
    </source>
</evidence>
<dbReference type="GO" id="GO:0005783">
    <property type="term" value="C:endoplasmic reticulum"/>
    <property type="evidence" value="ECO:0007669"/>
    <property type="project" value="TreeGrafter"/>
</dbReference>
<dbReference type="AlphaFoldDB" id="A0A1R2CXP2"/>
<gene>
    <name evidence="13" type="ORF">SteCoe_3226</name>
</gene>
<comment type="similarity">
    <text evidence="3 12">Belongs to the glycosyl hydrolase 47 family.</text>
</comment>
<evidence type="ECO:0000256" key="2">
    <source>
        <dbReference type="ARBA" id="ARBA00004922"/>
    </source>
</evidence>
<dbReference type="PANTHER" id="PTHR11742">
    <property type="entry name" value="MANNOSYL-OLIGOSACCHARIDE ALPHA-1,2-MANNOSIDASE-RELATED"/>
    <property type="match status" value="1"/>
</dbReference>
<dbReference type="InterPro" id="IPR001382">
    <property type="entry name" value="Glyco_hydro_47"/>
</dbReference>
<keyword evidence="5 12" id="KW-0378">Hydrolase</keyword>
<feature type="disulfide bond" evidence="11">
    <location>
        <begin position="346"/>
        <end position="375"/>
    </location>
</feature>
<comment type="cofactor">
    <cofactor evidence="1 10">
        <name>Ca(2+)</name>
        <dbReference type="ChEBI" id="CHEBI:29108"/>
    </cofactor>
</comment>
<evidence type="ECO:0000256" key="8">
    <source>
        <dbReference type="ARBA" id="ARBA00047669"/>
    </source>
</evidence>
<comment type="caution">
    <text evidence="13">The sequence shown here is derived from an EMBL/GenBank/DDBJ whole genome shotgun (WGS) entry which is preliminary data.</text>
</comment>
<keyword evidence="14" id="KW-1185">Reference proteome</keyword>
<dbReference type="EC" id="3.2.1.-" evidence="12"/>
<evidence type="ECO:0000256" key="11">
    <source>
        <dbReference type="PIRSR" id="PIRSR601382-3"/>
    </source>
</evidence>
<evidence type="ECO:0000256" key="4">
    <source>
        <dbReference type="ARBA" id="ARBA00022723"/>
    </source>
</evidence>
<evidence type="ECO:0000256" key="3">
    <source>
        <dbReference type="ARBA" id="ARBA00007658"/>
    </source>
</evidence>
<dbReference type="InterPro" id="IPR050749">
    <property type="entry name" value="Glycosyl_Hydrolase_47"/>
</dbReference>
<evidence type="ECO:0000313" key="13">
    <source>
        <dbReference type="EMBL" id="OMJ93779.1"/>
    </source>
</evidence>
<name>A0A1R2CXP2_9CILI</name>
<keyword evidence="12" id="KW-0326">Glycosidase</keyword>
<reference evidence="13 14" key="1">
    <citation type="submission" date="2016-11" db="EMBL/GenBank/DDBJ databases">
        <title>The macronuclear genome of Stentor coeruleus: a giant cell with tiny introns.</title>
        <authorList>
            <person name="Slabodnick M."/>
            <person name="Ruby J.G."/>
            <person name="Reiff S.B."/>
            <person name="Swart E.C."/>
            <person name="Gosai S."/>
            <person name="Prabakaran S."/>
            <person name="Witkowska E."/>
            <person name="Larue G.E."/>
            <person name="Fisher S."/>
            <person name="Freeman R.M."/>
            <person name="Gunawardena J."/>
            <person name="Chu W."/>
            <person name="Stover N.A."/>
            <person name="Gregory B.D."/>
            <person name="Nowacki M."/>
            <person name="Derisi J."/>
            <person name="Roy S.W."/>
            <person name="Marshall W.F."/>
            <person name="Sood P."/>
        </authorList>
    </citation>
    <scope>NUCLEOTIDE SEQUENCE [LARGE SCALE GENOMIC DNA]</scope>
    <source>
        <strain evidence="13">WM001</strain>
    </source>
</reference>
<evidence type="ECO:0000256" key="5">
    <source>
        <dbReference type="ARBA" id="ARBA00022801"/>
    </source>
</evidence>
<dbReference type="SUPFAM" id="SSF48225">
    <property type="entry name" value="Seven-hairpin glycosidases"/>
    <property type="match status" value="1"/>
</dbReference>
<dbReference type="Gene3D" id="1.50.10.10">
    <property type="match status" value="1"/>
</dbReference>
<proteinExistence type="inferred from homology"/>
<comment type="catalytic activity">
    <reaction evidence="8">
        <text>N(4)-(alpha-D-Man-(1-&gt;2)-alpha-D-Man-(1-&gt;2)-alpha-D-Man-(1-&gt;3)-[alpha-D-Man-(1-&gt;3)-[alpha-D-Man-(1-&gt;2)-alpha-D-Man-(1-&gt;6)]-alpha-D-Man-(1-&gt;6)]-beta-D-Man-(1-&gt;4)-beta-D-GlcNAc-(1-&gt;4)-beta-D-GlcNAc)-L-asparaginyl-[protein] (N-glucan mannose isomer 8A1,2,3B1,3) + 3 H2O = N(4)-(alpha-D-Man-(1-&gt;3)-[alpha-D-Man-(1-&gt;3)-[alpha-D-Man-(1-&gt;6)]-alpha-D-Man-(1-&gt;6)]-beta-D-Man-(1-&gt;4)-beta-D-GlcNAc-(1-&gt;4)-beta-D-GlcNAc)-L-asparaginyl-[protein] (N-glucan mannose isomer 5A1,2) + 3 beta-D-mannose</text>
        <dbReference type="Rhea" id="RHEA:56028"/>
        <dbReference type="Rhea" id="RHEA-COMP:14358"/>
        <dbReference type="Rhea" id="RHEA-COMP:14367"/>
        <dbReference type="ChEBI" id="CHEBI:15377"/>
        <dbReference type="ChEBI" id="CHEBI:28563"/>
        <dbReference type="ChEBI" id="CHEBI:59087"/>
        <dbReference type="ChEBI" id="CHEBI:60628"/>
        <dbReference type="EC" id="3.2.1.113"/>
    </reaction>
</comment>
<evidence type="ECO:0000256" key="12">
    <source>
        <dbReference type="RuleBase" id="RU361193"/>
    </source>
</evidence>
<evidence type="ECO:0000256" key="10">
    <source>
        <dbReference type="PIRSR" id="PIRSR601382-2"/>
    </source>
</evidence>
<dbReference type="Proteomes" id="UP000187209">
    <property type="component" value="Unassembled WGS sequence"/>
</dbReference>
<dbReference type="OrthoDB" id="8118055at2759"/>
<keyword evidence="7 11" id="KW-1015">Disulfide bond</keyword>
<dbReference type="GO" id="GO:0004571">
    <property type="term" value="F:mannosyl-oligosaccharide 1,2-alpha-mannosidase activity"/>
    <property type="evidence" value="ECO:0007669"/>
    <property type="project" value="UniProtKB-EC"/>
</dbReference>
<comment type="pathway">
    <text evidence="2">Protein modification; protein glycosylation.</text>
</comment>
<keyword evidence="6 10" id="KW-0106">Calcium</keyword>
<feature type="binding site" evidence="10">
    <location>
        <position position="482"/>
    </location>
    <ligand>
        <name>Ca(2+)</name>
        <dbReference type="ChEBI" id="CHEBI:29108"/>
    </ligand>
</feature>
<dbReference type="InterPro" id="IPR012341">
    <property type="entry name" value="6hp_glycosidase-like_sf"/>
</dbReference>
<dbReference type="GO" id="GO:0016020">
    <property type="term" value="C:membrane"/>
    <property type="evidence" value="ECO:0007669"/>
    <property type="project" value="InterPro"/>
</dbReference>
<organism evidence="13 14">
    <name type="scientific">Stentor coeruleus</name>
    <dbReference type="NCBI Taxonomy" id="5963"/>
    <lineage>
        <taxon>Eukaryota</taxon>
        <taxon>Sar</taxon>
        <taxon>Alveolata</taxon>
        <taxon>Ciliophora</taxon>
        <taxon>Postciliodesmatophora</taxon>
        <taxon>Heterotrichea</taxon>
        <taxon>Heterotrichida</taxon>
        <taxon>Stentoridae</taxon>
        <taxon>Stentor</taxon>
    </lineage>
</organism>
<evidence type="ECO:0000256" key="9">
    <source>
        <dbReference type="ARBA" id="ARBA00048605"/>
    </source>
</evidence>
<comment type="catalytic activity">
    <reaction evidence="9">
        <text>N(4)-(alpha-D-Man-(1-&gt;2)-alpha-D-Man-(1-&gt;2)-alpha-D-Man-(1-&gt;3)-[alpha-D-Man-(1-&gt;2)-alpha-D-Man-(1-&gt;3)-[alpha-D-Man-(1-&gt;2)-alpha-D-Man-(1-&gt;6)]-alpha-D-Man-(1-&gt;6)]-beta-D-Man-(1-&gt;4)-beta-D-GlcNAc-(1-&gt;4)-beta-D-GlcNAc)-L-asparaginyl-[protein] (N-glucan mannose isomer 9A1,2,3B1,2,3) + 4 H2O = N(4)-(alpha-D-Man-(1-&gt;3)-[alpha-D-Man-(1-&gt;3)-[alpha-D-Man-(1-&gt;6)]-alpha-D-Man-(1-&gt;6)]-beta-D-Man-(1-&gt;4)-beta-D-GlcNAc-(1-&gt;4)-beta-D-GlcNAc)-L-asparaginyl-[protein] (N-glucan mannose isomer 5A1,2) + 4 beta-D-mannose</text>
        <dbReference type="Rhea" id="RHEA:56008"/>
        <dbReference type="Rhea" id="RHEA-COMP:14356"/>
        <dbReference type="Rhea" id="RHEA-COMP:14367"/>
        <dbReference type="ChEBI" id="CHEBI:15377"/>
        <dbReference type="ChEBI" id="CHEBI:28563"/>
        <dbReference type="ChEBI" id="CHEBI:59087"/>
        <dbReference type="ChEBI" id="CHEBI:139493"/>
        <dbReference type="EC" id="3.2.1.113"/>
    </reaction>
</comment>
<dbReference type="GO" id="GO:0005509">
    <property type="term" value="F:calcium ion binding"/>
    <property type="evidence" value="ECO:0007669"/>
    <property type="project" value="InterPro"/>
</dbReference>
<protein>
    <recommendedName>
        <fullName evidence="12">alpha-1,2-Mannosidase</fullName>
        <ecNumber evidence="12">3.2.1.-</ecNumber>
    </recommendedName>
</protein>
<evidence type="ECO:0000256" key="7">
    <source>
        <dbReference type="ARBA" id="ARBA00023157"/>
    </source>
</evidence>
<evidence type="ECO:0000313" key="14">
    <source>
        <dbReference type="Proteomes" id="UP000187209"/>
    </source>
</evidence>
<evidence type="ECO:0000256" key="6">
    <source>
        <dbReference type="ARBA" id="ARBA00022837"/>
    </source>
</evidence>
<dbReference type="Pfam" id="PF01532">
    <property type="entry name" value="Glyco_hydro_47"/>
    <property type="match status" value="1"/>
</dbReference>
<keyword evidence="4 10" id="KW-0479">Metal-binding</keyword>
<dbReference type="EMBL" id="MPUH01000037">
    <property type="protein sequence ID" value="OMJ93779.1"/>
    <property type="molecule type" value="Genomic_DNA"/>
</dbReference>
<dbReference type="GO" id="GO:0005975">
    <property type="term" value="P:carbohydrate metabolic process"/>
    <property type="evidence" value="ECO:0007669"/>
    <property type="project" value="InterPro"/>
</dbReference>
<accession>A0A1R2CXP2</accession>
<dbReference type="InterPro" id="IPR036026">
    <property type="entry name" value="Seven-hairpin_glycosidases"/>
</dbReference>
<dbReference type="PRINTS" id="PR00747">
    <property type="entry name" value="GLYHDRLASE47"/>
</dbReference>
<sequence>MLSYFIMLILAAQAKNLPKELQALLKLSSDGDYSNKVTCKKPSVKTMVQLWEGHPNECIHEDSNSYLSIQYEKYLADKRLEFHSELIDVWAVIEDKALDQDLWNPVTGIGYSEKSSSSRLAIMNLDSVCLLGEKDQYNRTAEYILKLNLHEQGVIDVYDMVTQEIGALLSTFYLSKDKNILEKAKTAGEFLLKMYENWYPYSSYDVNKAQGFYDTISIKHILNLNEIYVLHFHTGDSRYMTIISQVISNIEDLLKYEVLPQYAIVKNNKLKYSGSITSDSSSAEVARILWNNWILSNKTANIFKDLYEKTKAYTIKKLPYTNDQGEILLVERNGDDIKYKMHLKMCAWAGVLGQESLVNFNMTLLKFSHKLLTSCFKFFTGGNLPADYLYLSANKITMEDKYFSIPSEIFESAYYMQKATSDGNFRKVVSFAFSSIKAKLKRKYGFTILGKDMMPEDFLSKTLKYLMLIYSDNRLVRALMTTTGHFLGYH</sequence>